<dbReference type="WBParaSite" id="PSU_v2.g20768.t1">
    <property type="protein sequence ID" value="PSU_v2.g20768.t1"/>
    <property type="gene ID" value="PSU_v2.g20768"/>
</dbReference>
<name>A0A914YMZ6_9BILA</name>
<reference evidence="2" key="1">
    <citation type="submission" date="2022-11" db="UniProtKB">
        <authorList>
            <consortium name="WormBaseParasite"/>
        </authorList>
    </citation>
    <scope>IDENTIFICATION</scope>
</reference>
<organism evidence="1 2">
    <name type="scientific">Panagrolaimus superbus</name>
    <dbReference type="NCBI Taxonomy" id="310955"/>
    <lineage>
        <taxon>Eukaryota</taxon>
        <taxon>Metazoa</taxon>
        <taxon>Ecdysozoa</taxon>
        <taxon>Nematoda</taxon>
        <taxon>Chromadorea</taxon>
        <taxon>Rhabditida</taxon>
        <taxon>Tylenchina</taxon>
        <taxon>Panagrolaimomorpha</taxon>
        <taxon>Panagrolaimoidea</taxon>
        <taxon>Panagrolaimidae</taxon>
        <taxon>Panagrolaimus</taxon>
    </lineage>
</organism>
<proteinExistence type="predicted"/>
<evidence type="ECO:0000313" key="1">
    <source>
        <dbReference type="Proteomes" id="UP000887577"/>
    </source>
</evidence>
<evidence type="ECO:0000313" key="2">
    <source>
        <dbReference type="WBParaSite" id="PSU_v2.g20768.t1"/>
    </source>
</evidence>
<dbReference type="InterPro" id="IPR011333">
    <property type="entry name" value="SKP1/BTB/POZ_sf"/>
</dbReference>
<keyword evidence="1" id="KW-1185">Reference proteome</keyword>
<dbReference type="AlphaFoldDB" id="A0A914YMZ6"/>
<accession>A0A914YMZ6</accession>
<protein>
    <submittedName>
        <fullName evidence="2">BTB domain-containing protein</fullName>
    </submittedName>
</protein>
<dbReference type="Proteomes" id="UP000887577">
    <property type="component" value="Unplaced"/>
</dbReference>
<dbReference type="Gene3D" id="3.30.710.10">
    <property type="entry name" value="Potassium Channel Kv1.1, Chain A"/>
    <property type="match status" value="1"/>
</dbReference>
<sequence>MENNLGKAVIKFELQNLYEKYESNITFSIESAAFSVECKAKHFSSRNSSKAVICRIDKLFDPKKQFIVDGKLIIKCEGYIIREESHPKLKEIDDSGLHPVQESKDLWENSNEKTCHINVNGKLIYLHQEIFDHLFPESFRQNPVIFGFSFDSVELAIKFNYDFRLVYPLTLEESLEIFKFMKIYGQKGIIHDFERFLIEEINESTVSRIAKSAVECNDSKVKNYCFDFLMNCIKESSPISDFELIPKKMALELLELTFTKVSYKY</sequence>